<dbReference type="AlphaFoldDB" id="A0A367RXP2"/>
<keyword evidence="2" id="KW-0813">Transport</keyword>
<dbReference type="InterPro" id="IPR003593">
    <property type="entry name" value="AAA+_ATPase"/>
</dbReference>
<comment type="subcellular location">
    <subcellularLocation>
        <location evidence="1">Cell membrane</location>
        <topology evidence="1">Multi-pass membrane protein</topology>
    </subcellularLocation>
</comment>
<keyword evidence="3" id="KW-1003">Cell membrane</keyword>
<feature type="transmembrane region" description="Helical" evidence="9">
    <location>
        <begin position="175"/>
        <end position="194"/>
    </location>
</feature>
<dbReference type="GO" id="GO:0015421">
    <property type="term" value="F:ABC-type oligopeptide transporter activity"/>
    <property type="evidence" value="ECO:0007669"/>
    <property type="project" value="TreeGrafter"/>
</dbReference>
<keyword evidence="6 12" id="KW-0067">ATP-binding</keyword>
<dbReference type="Gene3D" id="1.20.1560.10">
    <property type="entry name" value="ABC transporter type 1, transmembrane domain"/>
    <property type="match status" value="1"/>
</dbReference>
<dbReference type="PROSITE" id="PS50929">
    <property type="entry name" value="ABC_TM1F"/>
    <property type="match status" value="1"/>
</dbReference>
<evidence type="ECO:0000256" key="4">
    <source>
        <dbReference type="ARBA" id="ARBA00022692"/>
    </source>
</evidence>
<dbReference type="EMBL" id="LXQD01000049">
    <property type="protein sequence ID" value="RCJ40611.1"/>
    <property type="molecule type" value="Genomic_DNA"/>
</dbReference>
<dbReference type="GO" id="GO:0005886">
    <property type="term" value="C:plasma membrane"/>
    <property type="evidence" value="ECO:0007669"/>
    <property type="project" value="UniProtKB-SubCell"/>
</dbReference>
<comment type="caution">
    <text evidence="12">The sequence shown here is derived from an EMBL/GenBank/DDBJ whole genome shotgun (WGS) entry which is preliminary data.</text>
</comment>
<evidence type="ECO:0000259" key="10">
    <source>
        <dbReference type="PROSITE" id="PS50893"/>
    </source>
</evidence>
<keyword evidence="13" id="KW-1185">Reference proteome</keyword>
<keyword evidence="4 9" id="KW-0812">Transmembrane</keyword>
<evidence type="ECO:0000256" key="6">
    <source>
        <dbReference type="ARBA" id="ARBA00022840"/>
    </source>
</evidence>
<evidence type="ECO:0000256" key="7">
    <source>
        <dbReference type="ARBA" id="ARBA00022989"/>
    </source>
</evidence>
<evidence type="ECO:0000256" key="5">
    <source>
        <dbReference type="ARBA" id="ARBA00022741"/>
    </source>
</evidence>
<dbReference type="SUPFAM" id="SSF90123">
    <property type="entry name" value="ABC transporter transmembrane region"/>
    <property type="match status" value="1"/>
</dbReference>
<organism evidence="12 13">
    <name type="scientific">Nostoc minutum NIES-26</name>
    <dbReference type="NCBI Taxonomy" id="1844469"/>
    <lineage>
        <taxon>Bacteria</taxon>
        <taxon>Bacillati</taxon>
        <taxon>Cyanobacteriota</taxon>
        <taxon>Cyanophyceae</taxon>
        <taxon>Nostocales</taxon>
        <taxon>Nostocaceae</taxon>
        <taxon>Nostoc</taxon>
    </lineage>
</organism>
<feature type="transmembrane region" description="Helical" evidence="9">
    <location>
        <begin position="37"/>
        <end position="57"/>
    </location>
</feature>
<dbReference type="PROSITE" id="PS50893">
    <property type="entry name" value="ABC_TRANSPORTER_2"/>
    <property type="match status" value="1"/>
</dbReference>
<dbReference type="PANTHER" id="PTHR43394">
    <property type="entry name" value="ATP-DEPENDENT PERMEASE MDL1, MITOCHONDRIAL"/>
    <property type="match status" value="1"/>
</dbReference>
<feature type="domain" description="ABC transporter" evidence="10">
    <location>
        <begin position="360"/>
        <end position="600"/>
    </location>
</feature>
<dbReference type="InterPro" id="IPR003439">
    <property type="entry name" value="ABC_transporter-like_ATP-bd"/>
</dbReference>
<feature type="transmembrane region" description="Helical" evidence="9">
    <location>
        <begin position="77"/>
        <end position="98"/>
    </location>
</feature>
<proteinExistence type="predicted"/>
<evidence type="ECO:0000256" key="1">
    <source>
        <dbReference type="ARBA" id="ARBA00004651"/>
    </source>
</evidence>
<dbReference type="FunFam" id="3.40.50.300:FF:000221">
    <property type="entry name" value="Multidrug ABC transporter ATP-binding protein"/>
    <property type="match status" value="1"/>
</dbReference>
<dbReference type="Gene3D" id="3.40.50.300">
    <property type="entry name" value="P-loop containing nucleotide triphosphate hydrolases"/>
    <property type="match status" value="1"/>
</dbReference>
<sequence>MTSFPHKLKHKIQGALRLGRALQLVWQSSPGWTISRILLLVVQSTLPLLSLYLMKVIIDAVSTGIASANKEAAFRQIVLLIVFNGTVNLVIALCSSVTELVNTAQTEKITDYMYGIVHAKAIEVDLEYYENSQYHDTLQRAQQEAYFRPSHILNSLLQLAENTISLVAISGLLFWFHWEVAAVLFITAVPGLFVRLKYAGQMYHWNHKRTAIKRKAYYLDWLLTNNGHAKEIRLFDLGSLISCRFRQLRKQLYRESLTISQKSAIASLVAQTSSILAVYGSYCVIAYQTVKGIFTLGDLIMYYQAFQKGQSALQGVLGSLAGLYEDNLFLSNLHEFLDLKPKVVEPLHPLPVPQLQEKGIQFQSVSFQYPSSDRQGLKNISLNLQPGKVVALVGENGAGKTTLIKLLCRLYDPTEGSITFEGEDLRSFATTDLRRQISVIFQDYAKYHLTAKENIWFGNIDLPPDDRLIKDAAYKAGADDVISRLPNSYETILGTWFQHGEELSIGQWQKIALARAFVRDAQILVLDEPTSALDAKAEEEVFQKFRQLIQRQAAILISHRLSTVKMADCIYVMEHGRIVQSGTHEELMKMGGSYAHLFETQAKNYR</sequence>
<evidence type="ECO:0000256" key="9">
    <source>
        <dbReference type="SAM" id="Phobius"/>
    </source>
</evidence>
<keyword evidence="7 9" id="KW-1133">Transmembrane helix</keyword>
<evidence type="ECO:0000256" key="8">
    <source>
        <dbReference type="ARBA" id="ARBA00023136"/>
    </source>
</evidence>
<evidence type="ECO:0000256" key="2">
    <source>
        <dbReference type="ARBA" id="ARBA00022448"/>
    </source>
</evidence>
<dbReference type="InterPro" id="IPR011527">
    <property type="entry name" value="ABC1_TM_dom"/>
</dbReference>
<keyword evidence="5" id="KW-0547">Nucleotide-binding</keyword>
<dbReference type="Pfam" id="PF00005">
    <property type="entry name" value="ABC_tran"/>
    <property type="match status" value="1"/>
</dbReference>
<gene>
    <name evidence="12" type="ORF">A6770_37715</name>
</gene>
<dbReference type="InterPro" id="IPR027417">
    <property type="entry name" value="P-loop_NTPase"/>
</dbReference>
<dbReference type="SUPFAM" id="SSF52540">
    <property type="entry name" value="P-loop containing nucleoside triphosphate hydrolases"/>
    <property type="match status" value="1"/>
</dbReference>
<keyword evidence="8 9" id="KW-0472">Membrane</keyword>
<evidence type="ECO:0000256" key="3">
    <source>
        <dbReference type="ARBA" id="ARBA00022475"/>
    </source>
</evidence>
<dbReference type="SMART" id="SM00382">
    <property type="entry name" value="AAA"/>
    <property type="match status" value="1"/>
</dbReference>
<dbReference type="InterPro" id="IPR039421">
    <property type="entry name" value="Type_1_exporter"/>
</dbReference>
<evidence type="ECO:0000313" key="13">
    <source>
        <dbReference type="Proteomes" id="UP000252107"/>
    </source>
</evidence>
<dbReference type="InterPro" id="IPR036640">
    <property type="entry name" value="ABC1_TM_sf"/>
</dbReference>
<name>A0A367RXP2_9NOSO</name>
<reference evidence="12" key="1">
    <citation type="submission" date="2016-04" db="EMBL/GenBank/DDBJ databases">
        <authorList>
            <person name="Tabuchi Yagui T.R."/>
        </authorList>
    </citation>
    <scope>NUCLEOTIDE SEQUENCE [LARGE SCALE GENOMIC DNA]</scope>
    <source>
        <strain evidence="12">NIES-26</strain>
    </source>
</reference>
<dbReference type="PANTHER" id="PTHR43394:SF1">
    <property type="entry name" value="ATP-BINDING CASSETTE SUB-FAMILY B MEMBER 10, MITOCHONDRIAL"/>
    <property type="match status" value="1"/>
</dbReference>
<dbReference type="GO" id="GO:0016887">
    <property type="term" value="F:ATP hydrolysis activity"/>
    <property type="evidence" value="ECO:0007669"/>
    <property type="project" value="InterPro"/>
</dbReference>
<protein>
    <submittedName>
        <fullName evidence="12">ABC transporter ATP-binding protein</fullName>
    </submittedName>
</protein>
<dbReference type="Proteomes" id="UP000252107">
    <property type="component" value="Unassembled WGS sequence"/>
</dbReference>
<accession>A0A367RXP2</accession>
<dbReference type="GO" id="GO:0005524">
    <property type="term" value="F:ATP binding"/>
    <property type="evidence" value="ECO:0007669"/>
    <property type="project" value="UniProtKB-KW"/>
</dbReference>
<evidence type="ECO:0000259" key="11">
    <source>
        <dbReference type="PROSITE" id="PS50929"/>
    </source>
</evidence>
<evidence type="ECO:0000313" key="12">
    <source>
        <dbReference type="EMBL" id="RCJ40611.1"/>
    </source>
</evidence>
<feature type="domain" description="ABC transmembrane type-1" evidence="11">
    <location>
        <begin position="37"/>
        <end position="325"/>
    </location>
</feature>